<organism evidence="1 2">
    <name type="scientific">Tritrichomonas musculus</name>
    <dbReference type="NCBI Taxonomy" id="1915356"/>
    <lineage>
        <taxon>Eukaryota</taxon>
        <taxon>Metamonada</taxon>
        <taxon>Parabasalia</taxon>
        <taxon>Tritrichomonadida</taxon>
        <taxon>Tritrichomonadidae</taxon>
        <taxon>Tritrichomonas</taxon>
    </lineage>
</organism>
<comment type="caution">
    <text evidence="1">The sequence shown here is derived from an EMBL/GenBank/DDBJ whole genome shotgun (WGS) entry which is preliminary data.</text>
</comment>
<dbReference type="Proteomes" id="UP001470230">
    <property type="component" value="Unassembled WGS sequence"/>
</dbReference>
<protein>
    <submittedName>
        <fullName evidence="1">Uncharacterized protein</fullName>
    </submittedName>
</protein>
<keyword evidence="2" id="KW-1185">Reference proteome</keyword>
<accession>A0ABR2JEG3</accession>
<gene>
    <name evidence="1" type="ORF">M9Y10_006322</name>
</gene>
<sequence>MKFFTAKHTIIKNRPAIYFQQGGQSTMANFCVFGCKVDNTKSTRNYIGRLSSMRTTNYDGGVKEDHGQTYIENLTTDLSGNDVDYNPSNIFVREPKYYNMIDGTTHYIKQIQFFFFYNSLNQKHVQLHP</sequence>
<evidence type="ECO:0000313" key="2">
    <source>
        <dbReference type="Proteomes" id="UP001470230"/>
    </source>
</evidence>
<reference evidence="1 2" key="1">
    <citation type="submission" date="2024-04" db="EMBL/GenBank/DDBJ databases">
        <title>Tritrichomonas musculus Genome.</title>
        <authorList>
            <person name="Alves-Ferreira E."/>
            <person name="Grigg M."/>
            <person name="Lorenzi H."/>
            <person name="Galac M."/>
        </authorList>
    </citation>
    <scope>NUCLEOTIDE SEQUENCE [LARGE SCALE GENOMIC DNA]</scope>
    <source>
        <strain evidence="1 2">EAF2021</strain>
    </source>
</reference>
<dbReference type="EMBL" id="JAPFFF010000012">
    <property type="protein sequence ID" value="KAK8876134.1"/>
    <property type="molecule type" value="Genomic_DNA"/>
</dbReference>
<name>A0ABR2JEG3_9EUKA</name>
<proteinExistence type="predicted"/>
<evidence type="ECO:0000313" key="1">
    <source>
        <dbReference type="EMBL" id="KAK8876134.1"/>
    </source>
</evidence>